<dbReference type="SUPFAM" id="SSF81296">
    <property type="entry name" value="E set domains"/>
    <property type="match status" value="1"/>
</dbReference>
<feature type="transmembrane region" description="Helical" evidence="8">
    <location>
        <begin position="642"/>
        <end position="661"/>
    </location>
</feature>
<feature type="transmembrane region" description="Helical" evidence="8">
    <location>
        <begin position="673"/>
        <end position="695"/>
    </location>
</feature>
<keyword evidence="2" id="KW-0328">Glycosyltransferase</keyword>
<dbReference type="OrthoDB" id="72851at2759"/>
<evidence type="ECO:0000256" key="1">
    <source>
        <dbReference type="ARBA" id="ARBA00004141"/>
    </source>
</evidence>
<accession>R7Q0W2</accession>
<evidence type="ECO:0000256" key="3">
    <source>
        <dbReference type="ARBA" id="ARBA00022679"/>
    </source>
</evidence>
<reference evidence="12" key="1">
    <citation type="journal article" date="2013" name="Proc. Natl. Acad. Sci. U.S.A.">
        <title>Genome structure and metabolic features in the red seaweed Chondrus crispus shed light on evolution of the Archaeplastida.</title>
        <authorList>
            <person name="Collen J."/>
            <person name="Porcel B."/>
            <person name="Carre W."/>
            <person name="Ball S.G."/>
            <person name="Chaparro C."/>
            <person name="Tonon T."/>
            <person name="Barbeyron T."/>
            <person name="Michel G."/>
            <person name="Noel B."/>
            <person name="Valentin K."/>
            <person name="Elias M."/>
            <person name="Artiguenave F."/>
            <person name="Arun A."/>
            <person name="Aury J.M."/>
            <person name="Barbosa-Neto J.F."/>
            <person name="Bothwell J.H."/>
            <person name="Bouget F.Y."/>
            <person name="Brillet L."/>
            <person name="Cabello-Hurtado F."/>
            <person name="Capella-Gutierrez S."/>
            <person name="Charrier B."/>
            <person name="Cladiere L."/>
            <person name="Cock J.M."/>
            <person name="Coelho S.M."/>
            <person name="Colleoni C."/>
            <person name="Czjzek M."/>
            <person name="Da Silva C."/>
            <person name="Delage L."/>
            <person name="Denoeud F."/>
            <person name="Deschamps P."/>
            <person name="Dittami S.M."/>
            <person name="Gabaldon T."/>
            <person name="Gachon C.M."/>
            <person name="Groisillier A."/>
            <person name="Herve C."/>
            <person name="Jabbari K."/>
            <person name="Katinka M."/>
            <person name="Kloareg B."/>
            <person name="Kowalczyk N."/>
            <person name="Labadie K."/>
            <person name="Leblanc C."/>
            <person name="Lopez P.J."/>
            <person name="McLachlan D.H."/>
            <person name="Meslet-Cladiere L."/>
            <person name="Moustafa A."/>
            <person name="Nehr Z."/>
            <person name="Nyvall Collen P."/>
            <person name="Panaud O."/>
            <person name="Partensky F."/>
            <person name="Poulain J."/>
            <person name="Rensing S.A."/>
            <person name="Rousvoal S."/>
            <person name="Samson G."/>
            <person name="Symeonidi A."/>
            <person name="Weissenbach J."/>
            <person name="Zambounis A."/>
            <person name="Wincker P."/>
            <person name="Boyen C."/>
        </authorList>
    </citation>
    <scope>NUCLEOTIDE SEQUENCE [LARGE SCALE GENOMIC DNA]</scope>
    <source>
        <strain evidence="12">cv. Stackhouse</strain>
    </source>
</reference>
<dbReference type="InterPro" id="IPR001173">
    <property type="entry name" value="Glyco_trans_2-like"/>
</dbReference>
<dbReference type="Gene3D" id="3.90.550.10">
    <property type="entry name" value="Spore Coat Polysaccharide Biosynthesis Protein SpsA, Chain A"/>
    <property type="match status" value="2"/>
</dbReference>
<evidence type="ECO:0000256" key="7">
    <source>
        <dbReference type="SAM" id="MobiDB-lite"/>
    </source>
</evidence>
<evidence type="ECO:0000313" key="12">
    <source>
        <dbReference type="Proteomes" id="UP000012073"/>
    </source>
</evidence>
<dbReference type="AlphaFoldDB" id="R7Q0W2"/>
<dbReference type="Gramene" id="CDF32287">
    <property type="protein sequence ID" value="CDF32287"/>
    <property type="gene ID" value="CHC_T00009301001"/>
</dbReference>
<dbReference type="RefSeq" id="XP_005711952.1">
    <property type="nucleotide sequence ID" value="XM_005711895.1"/>
</dbReference>
<keyword evidence="6 8" id="KW-0472">Membrane</keyword>
<keyword evidence="4 8" id="KW-0812">Transmembrane</keyword>
<feature type="transmembrane region" description="Helical" evidence="8">
    <location>
        <begin position="216"/>
        <end position="238"/>
    </location>
</feature>
<comment type="subcellular location">
    <subcellularLocation>
        <location evidence="1">Membrane</location>
        <topology evidence="1">Multi-pass membrane protein</topology>
    </subcellularLocation>
</comment>
<evidence type="ECO:0000256" key="5">
    <source>
        <dbReference type="ARBA" id="ARBA00022989"/>
    </source>
</evidence>
<gene>
    <name evidence="11" type="ORF">CHC_T00009301001</name>
</gene>
<evidence type="ECO:0000256" key="4">
    <source>
        <dbReference type="ARBA" id="ARBA00022692"/>
    </source>
</evidence>
<keyword evidence="3" id="KW-0808">Transferase</keyword>
<dbReference type="SUPFAM" id="SSF53448">
    <property type="entry name" value="Nucleotide-diphospho-sugar transferases"/>
    <property type="match status" value="1"/>
</dbReference>
<name>R7Q0W2_CHOCR</name>
<feature type="transmembrane region" description="Helical" evidence="8">
    <location>
        <begin position="819"/>
        <end position="839"/>
    </location>
</feature>
<feature type="domain" description="AMP-activated protein kinase glycogen-binding" evidence="10">
    <location>
        <begin position="70"/>
        <end position="144"/>
    </location>
</feature>
<dbReference type="InterPro" id="IPR032640">
    <property type="entry name" value="AMPK1_CBM"/>
</dbReference>
<dbReference type="Pfam" id="PF13632">
    <property type="entry name" value="Glyco_trans_2_3"/>
    <property type="match status" value="1"/>
</dbReference>
<dbReference type="InterPro" id="IPR014756">
    <property type="entry name" value="Ig_E-set"/>
</dbReference>
<dbReference type="PANTHER" id="PTHR43867:SF8">
    <property type="entry name" value="GLYCOSIDE HYDROLASE FAMILY 8"/>
    <property type="match status" value="1"/>
</dbReference>
<dbReference type="EMBL" id="HG001469">
    <property type="protein sequence ID" value="CDF32287.1"/>
    <property type="molecule type" value="Genomic_DNA"/>
</dbReference>
<evidence type="ECO:0000313" key="11">
    <source>
        <dbReference type="EMBL" id="CDF32287.1"/>
    </source>
</evidence>
<evidence type="ECO:0000256" key="8">
    <source>
        <dbReference type="SAM" id="Phobius"/>
    </source>
</evidence>
<dbReference type="GO" id="GO:0016757">
    <property type="term" value="F:glycosyltransferase activity"/>
    <property type="evidence" value="ECO:0007669"/>
    <property type="project" value="UniProtKB-KW"/>
</dbReference>
<dbReference type="Gene3D" id="2.60.40.10">
    <property type="entry name" value="Immunoglobulins"/>
    <property type="match status" value="1"/>
</dbReference>
<dbReference type="KEGG" id="ccp:CHC_T00009301001"/>
<feature type="transmembrane region" description="Helical" evidence="8">
    <location>
        <begin position="777"/>
        <end position="798"/>
    </location>
</feature>
<proteinExistence type="predicted"/>
<dbReference type="InterPro" id="IPR050321">
    <property type="entry name" value="Glycosyltr_2/OpgH_subfam"/>
</dbReference>
<sequence length="856" mass="96067">MVESDRESDVSTTIGSSIAGGADGPRSVGIGSVRSRSTRFTRLTKANSTDTRLTRAESKAKEKESKTKSIFEWNGGGRNVFIAGSWDAFKNKLPMESIRPGYYRIVLPIPSTDRVEFYFFVDGHRKVATDLPAIVNEFGEHVNVKHGDPTIIHKAGRVRKILSKISGLDLYSPFQGQQIASMIIFRIFYLLTIPAGCYYFYWLIEVGGNTAQPFTWLTYVIAELMSITSAIIGLFAMWSPVKRRWRSLDSLKPPLPAEDWPSVDIIISHYKEDPDQVLGAIRCALNLDYPSHLLHIIIADDGYFASPKNVERSELGVRMYQMLADEAGYDPLMDEVMHDNGLVEHYVIKSEDELTRLDCALECHHFAFGPFSDQEKRAPGALPRLSLIARVKPEDHHNKAGNINNVLFNAETNGKLILFLDADMQVSENFLLRTVPLMLEELADDAADHILPEDLVDPEIGMGNGNCSWRMNRDVAFVQAPQRFHNVCAEDYMAHRNAVFYDGICTGRDGFGLTPFVGTNAVWRREVLKEINGVVYGSVTEDTLTSNEVHNRGYVSKYAAEDIAWGEAPVSVAAAMLQRQRWAKGAVMNGMKILRDLHREKGSSSHYVRRRGEIDEYYEYRRTARRPNNAFVRLMFGLDSTLYPFLGVSAYLYMMVSIAYLGTAKAPIRPDSIANLAAAFILYYSVRYITFYAAFSGVSSTDVLRSQQTWFSYNVCHVMGVVDALNMKGRMGWVANTGERNRRNWMEWVNIGLCALMMSMILFRLIAFLFLDGGCAPWNTIGAVFFGSYILFNLYPMASISLNERLSSASDEEKEHKPLNMPVPLIISVGTIIGVAFLAKWAKTPCGVLSTALSSR</sequence>
<evidence type="ECO:0000256" key="6">
    <source>
        <dbReference type="ARBA" id="ARBA00023136"/>
    </source>
</evidence>
<protein>
    <submittedName>
        <fullName evidence="11">Cellulose synthase (UDP-forming), family GT2</fullName>
    </submittedName>
</protein>
<keyword evidence="12" id="KW-1185">Reference proteome</keyword>
<evidence type="ECO:0000256" key="2">
    <source>
        <dbReference type="ARBA" id="ARBA00022676"/>
    </source>
</evidence>
<feature type="compositionally biased region" description="Basic and acidic residues" evidence="7">
    <location>
        <begin position="52"/>
        <end position="67"/>
    </location>
</feature>
<feature type="compositionally biased region" description="Polar residues" evidence="7">
    <location>
        <begin position="40"/>
        <end position="51"/>
    </location>
</feature>
<dbReference type="InterPro" id="IPR013783">
    <property type="entry name" value="Ig-like_fold"/>
</dbReference>
<feature type="transmembrane region" description="Helical" evidence="8">
    <location>
        <begin position="183"/>
        <end position="204"/>
    </location>
</feature>
<feature type="transmembrane region" description="Helical" evidence="8">
    <location>
        <begin position="748"/>
        <end position="771"/>
    </location>
</feature>
<organism evidence="11 12">
    <name type="scientific">Chondrus crispus</name>
    <name type="common">Carrageen Irish moss</name>
    <name type="synonym">Polymorpha crispa</name>
    <dbReference type="NCBI Taxonomy" id="2769"/>
    <lineage>
        <taxon>Eukaryota</taxon>
        <taxon>Rhodophyta</taxon>
        <taxon>Florideophyceae</taxon>
        <taxon>Rhodymeniophycidae</taxon>
        <taxon>Gigartinales</taxon>
        <taxon>Gigartinaceae</taxon>
        <taxon>Chondrus</taxon>
    </lineage>
</organism>
<dbReference type="GeneID" id="17319695"/>
<keyword evidence="5 8" id="KW-1133">Transmembrane helix</keyword>
<feature type="region of interest" description="Disordered" evidence="7">
    <location>
        <begin position="1"/>
        <end position="67"/>
    </location>
</feature>
<feature type="domain" description="Glycosyltransferase 2-like" evidence="9">
    <location>
        <begin position="472"/>
        <end position="677"/>
    </location>
</feature>
<dbReference type="InterPro" id="IPR029044">
    <property type="entry name" value="Nucleotide-diphossugar_trans"/>
</dbReference>
<dbReference type="CDD" id="cd02859">
    <property type="entry name" value="E_set_AMPKbeta_like_N"/>
    <property type="match status" value="1"/>
</dbReference>
<feature type="compositionally biased region" description="Low complexity" evidence="7">
    <location>
        <begin position="26"/>
        <end position="35"/>
    </location>
</feature>
<dbReference type="Pfam" id="PF16561">
    <property type="entry name" value="AMPK1_CBM"/>
    <property type="match status" value="1"/>
</dbReference>
<dbReference type="Proteomes" id="UP000012073">
    <property type="component" value="Unassembled WGS sequence"/>
</dbReference>
<evidence type="ECO:0000259" key="10">
    <source>
        <dbReference type="Pfam" id="PF16561"/>
    </source>
</evidence>
<dbReference type="STRING" id="2769.R7Q0W2"/>
<dbReference type="GO" id="GO:0016020">
    <property type="term" value="C:membrane"/>
    <property type="evidence" value="ECO:0007669"/>
    <property type="project" value="UniProtKB-SubCell"/>
</dbReference>
<dbReference type="PANTHER" id="PTHR43867">
    <property type="entry name" value="CELLULOSE SYNTHASE CATALYTIC SUBUNIT A [UDP-FORMING]"/>
    <property type="match status" value="1"/>
</dbReference>
<evidence type="ECO:0000259" key="9">
    <source>
        <dbReference type="Pfam" id="PF13632"/>
    </source>
</evidence>